<proteinExistence type="predicted"/>
<protein>
    <submittedName>
        <fullName evidence="1">Uncharacterized protein</fullName>
    </submittedName>
</protein>
<dbReference type="VEuPathDB" id="FungiDB:BDEG_22634"/>
<dbReference type="OrthoDB" id="10622119at2759"/>
<reference evidence="1 2" key="1">
    <citation type="submission" date="2006-10" db="EMBL/GenBank/DDBJ databases">
        <title>The Genome Sequence of Batrachochytrium dendrobatidis JEL423.</title>
        <authorList>
            <consortium name="The Broad Institute Genome Sequencing Platform"/>
            <person name="Birren B."/>
            <person name="Lander E."/>
            <person name="Galagan J."/>
            <person name="Cuomo C."/>
            <person name="Devon K."/>
            <person name="Jaffe D."/>
            <person name="Butler J."/>
            <person name="Alvarez P."/>
            <person name="Gnerre S."/>
            <person name="Grabherr M."/>
            <person name="Kleber M."/>
            <person name="Mauceli E."/>
            <person name="Brockman W."/>
            <person name="Young S."/>
            <person name="LaButti K."/>
            <person name="Sykes S."/>
            <person name="DeCaprio D."/>
            <person name="Crawford M."/>
            <person name="Koehrsen M."/>
            <person name="Engels R."/>
            <person name="Montgomery P."/>
            <person name="Pearson M."/>
            <person name="Howarth C."/>
            <person name="Larson L."/>
            <person name="White J."/>
            <person name="O'Leary S."/>
            <person name="Kodira C."/>
            <person name="Zeng Q."/>
            <person name="Yandava C."/>
            <person name="Alvarado L."/>
            <person name="Longcore J."/>
            <person name="James T."/>
        </authorList>
    </citation>
    <scope>NUCLEOTIDE SEQUENCE [LARGE SCALE GENOMIC DNA]</scope>
    <source>
        <strain evidence="1 2">JEL423</strain>
    </source>
</reference>
<dbReference type="Proteomes" id="UP000077115">
    <property type="component" value="Unassembled WGS sequence"/>
</dbReference>
<sequence>MPGLVLKCCINSGRSAAGTFLRSRQMRMSFGTTSKNLFDIQYKPTAAASFCLDSIVPCSQTHASLVNMAINMKSCNSPSTHAFSQNSYNSALPDMASTPASSIGSETLAGLDSMPDSLSALIAELDRIRLICFLGSQMSDDC</sequence>
<gene>
    <name evidence="1" type="ORF">BDEG_22634</name>
</gene>
<name>A0A177WF40_BATDL</name>
<evidence type="ECO:0000313" key="2">
    <source>
        <dbReference type="Proteomes" id="UP000077115"/>
    </source>
</evidence>
<accession>A0A177WF40</accession>
<organism evidence="1 2">
    <name type="scientific">Batrachochytrium dendrobatidis (strain JEL423)</name>
    <dbReference type="NCBI Taxonomy" id="403673"/>
    <lineage>
        <taxon>Eukaryota</taxon>
        <taxon>Fungi</taxon>
        <taxon>Fungi incertae sedis</taxon>
        <taxon>Chytridiomycota</taxon>
        <taxon>Chytridiomycota incertae sedis</taxon>
        <taxon>Chytridiomycetes</taxon>
        <taxon>Rhizophydiales</taxon>
        <taxon>Rhizophydiales incertae sedis</taxon>
        <taxon>Batrachochytrium</taxon>
    </lineage>
</organism>
<reference evidence="1 2" key="2">
    <citation type="submission" date="2016-05" db="EMBL/GenBank/DDBJ databases">
        <title>Lineage-specific infection strategies underlie the spectrum of fungal disease in amphibians.</title>
        <authorList>
            <person name="Cuomo C.A."/>
            <person name="Farrer R.A."/>
            <person name="James T."/>
            <person name="Longcore J."/>
            <person name="Birren B."/>
        </authorList>
    </citation>
    <scope>NUCLEOTIDE SEQUENCE [LARGE SCALE GENOMIC DNA]</scope>
    <source>
        <strain evidence="1 2">JEL423</strain>
    </source>
</reference>
<dbReference type="AlphaFoldDB" id="A0A177WF40"/>
<evidence type="ECO:0000313" key="1">
    <source>
        <dbReference type="EMBL" id="OAJ38728.1"/>
    </source>
</evidence>
<dbReference type="EMBL" id="DS022302">
    <property type="protein sequence ID" value="OAJ38728.1"/>
    <property type="molecule type" value="Genomic_DNA"/>
</dbReference>